<evidence type="ECO:0000313" key="2">
    <source>
        <dbReference type="Proteomes" id="UP001238603"/>
    </source>
</evidence>
<protein>
    <submittedName>
        <fullName evidence="1">Uncharacterized protein</fullName>
    </submittedName>
</protein>
<sequence>MFHVAAVAPASTSAHAAKGAFADAWRWARVGREALGLLSLPLLRPGQGIDGLEVTDSTFEEWEAVQSQFEERVRSGTVRMI</sequence>
<keyword evidence="2" id="KW-1185">Reference proteome</keyword>
<dbReference type="EMBL" id="JASVDS010000001">
    <property type="protein sequence ID" value="MDL5030673.1"/>
    <property type="molecule type" value="Genomic_DNA"/>
</dbReference>
<dbReference type="RefSeq" id="WP_285980805.1">
    <property type="nucleotide sequence ID" value="NZ_JASVDS010000001.1"/>
</dbReference>
<accession>A0ABT7LCU6</accession>
<dbReference type="Proteomes" id="UP001238603">
    <property type="component" value="Unassembled WGS sequence"/>
</dbReference>
<gene>
    <name evidence="1" type="ORF">QRD43_02040</name>
</gene>
<name>A0ABT7LCU6_9BURK</name>
<proteinExistence type="predicted"/>
<organism evidence="1 2">
    <name type="scientific">Roseateles subflavus</name>
    <dbReference type="NCBI Taxonomy" id="3053353"/>
    <lineage>
        <taxon>Bacteria</taxon>
        <taxon>Pseudomonadati</taxon>
        <taxon>Pseudomonadota</taxon>
        <taxon>Betaproteobacteria</taxon>
        <taxon>Burkholderiales</taxon>
        <taxon>Sphaerotilaceae</taxon>
        <taxon>Roseateles</taxon>
    </lineage>
</organism>
<evidence type="ECO:0000313" key="1">
    <source>
        <dbReference type="EMBL" id="MDL5030673.1"/>
    </source>
</evidence>
<reference evidence="1 2" key="1">
    <citation type="submission" date="2023-06" db="EMBL/GenBank/DDBJ databases">
        <title>Pelomonas sp. APW6 16S ribosomal RNA gene genome sequencing and assembly.</title>
        <authorList>
            <person name="Woo H."/>
        </authorList>
    </citation>
    <scope>NUCLEOTIDE SEQUENCE [LARGE SCALE GENOMIC DNA]</scope>
    <source>
        <strain evidence="1 2">APW6</strain>
    </source>
</reference>
<comment type="caution">
    <text evidence="1">The sequence shown here is derived from an EMBL/GenBank/DDBJ whole genome shotgun (WGS) entry which is preliminary data.</text>
</comment>